<reference evidence="2 3" key="1">
    <citation type="submission" date="2018-06" db="EMBL/GenBank/DDBJ databases">
        <title>Comparative genomics reveals the genomic features of Rhizophagus irregularis, R. cerebriforme, R. diaphanum and Gigaspora rosea, and their symbiotic lifestyle signature.</title>
        <authorList>
            <person name="Morin E."/>
            <person name="San Clemente H."/>
            <person name="Chen E.C.H."/>
            <person name="De La Providencia I."/>
            <person name="Hainaut M."/>
            <person name="Kuo A."/>
            <person name="Kohler A."/>
            <person name="Murat C."/>
            <person name="Tang N."/>
            <person name="Roy S."/>
            <person name="Loubradou J."/>
            <person name="Henrissat B."/>
            <person name="Grigoriev I.V."/>
            <person name="Corradi N."/>
            <person name="Roux C."/>
            <person name="Martin F.M."/>
        </authorList>
    </citation>
    <scope>NUCLEOTIDE SEQUENCE [LARGE SCALE GENOMIC DNA]</scope>
    <source>
        <strain evidence="2 3">DAOM 194757</strain>
    </source>
</reference>
<dbReference type="EMBL" id="QKWP01000262">
    <property type="protein sequence ID" value="RIB23428.1"/>
    <property type="molecule type" value="Genomic_DNA"/>
</dbReference>
<accession>A0A397VNG2</accession>
<dbReference type="STRING" id="44941.A0A397VNG2"/>
<comment type="caution">
    <text evidence="2">The sequence shown here is derived from an EMBL/GenBank/DDBJ whole genome shotgun (WGS) entry which is preliminary data.</text>
</comment>
<protein>
    <submittedName>
        <fullName evidence="2">Uncharacterized protein</fullName>
    </submittedName>
</protein>
<keyword evidence="3" id="KW-1185">Reference proteome</keyword>
<dbReference type="OrthoDB" id="2374323at2759"/>
<sequence length="168" mass="18883">MSSNDKLISCYNTKYNTIFCDSNTAPQDQPIYWYSVYGPRKEEPNLVDGMDYLSEELRLQYYIIMGTVRNDIQYSQKQQKQQSSFEIFGSSSGAFGQPQPQRFGTPQNTFEASNTSTFGTPTFGQNTIRFPETQQGFGTSIGGISFDQNVASFGVSTQQTIEGFRQTA</sequence>
<proteinExistence type="predicted"/>
<dbReference type="AlphaFoldDB" id="A0A397VNG2"/>
<feature type="region of interest" description="Disordered" evidence="1">
    <location>
        <begin position="96"/>
        <end position="128"/>
    </location>
</feature>
<dbReference type="Proteomes" id="UP000266673">
    <property type="component" value="Unassembled WGS sequence"/>
</dbReference>
<name>A0A397VNG2_9GLOM</name>
<evidence type="ECO:0000313" key="2">
    <source>
        <dbReference type="EMBL" id="RIB23428.1"/>
    </source>
</evidence>
<evidence type="ECO:0000313" key="3">
    <source>
        <dbReference type="Proteomes" id="UP000266673"/>
    </source>
</evidence>
<evidence type="ECO:0000256" key="1">
    <source>
        <dbReference type="SAM" id="MobiDB-lite"/>
    </source>
</evidence>
<organism evidence="2 3">
    <name type="scientific">Gigaspora rosea</name>
    <dbReference type="NCBI Taxonomy" id="44941"/>
    <lineage>
        <taxon>Eukaryota</taxon>
        <taxon>Fungi</taxon>
        <taxon>Fungi incertae sedis</taxon>
        <taxon>Mucoromycota</taxon>
        <taxon>Glomeromycotina</taxon>
        <taxon>Glomeromycetes</taxon>
        <taxon>Diversisporales</taxon>
        <taxon>Gigasporaceae</taxon>
        <taxon>Gigaspora</taxon>
    </lineage>
</organism>
<gene>
    <name evidence="2" type="ORF">C2G38_2171289</name>
</gene>